<organism evidence="2 3">
    <name type="scientific">Coniophora puteana (strain RWD-64-598)</name>
    <name type="common">Brown rot fungus</name>
    <dbReference type="NCBI Taxonomy" id="741705"/>
    <lineage>
        <taxon>Eukaryota</taxon>
        <taxon>Fungi</taxon>
        <taxon>Dikarya</taxon>
        <taxon>Basidiomycota</taxon>
        <taxon>Agaricomycotina</taxon>
        <taxon>Agaricomycetes</taxon>
        <taxon>Agaricomycetidae</taxon>
        <taxon>Boletales</taxon>
        <taxon>Coniophorineae</taxon>
        <taxon>Coniophoraceae</taxon>
        <taxon>Coniophora</taxon>
    </lineage>
</organism>
<evidence type="ECO:0000256" key="1">
    <source>
        <dbReference type="SAM" id="MobiDB-lite"/>
    </source>
</evidence>
<dbReference type="RefSeq" id="XP_007772440.1">
    <property type="nucleotide sequence ID" value="XM_007774250.1"/>
</dbReference>
<evidence type="ECO:0000313" key="3">
    <source>
        <dbReference type="Proteomes" id="UP000053558"/>
    </source>
</evidence>
<dbReference type="EMBL" id="JH711584">
    <property type="protein sequence ID" value="EIW77286.1"/>
    <property type="molecule type" value="Genomic_DNA"/>
</dbReference>
<evidence type="ECO:0000313" key="2">
    <source>
        <dbReference type="EMBL" id="EIW77286.1"/>
    </source>
</evidence>
<dbReference type="Proteomes" id="UP000053558">
    <property type="component" value="Unassembled WGS sequence"/>
</dbReference>
<dbReference type="AlphaFoldDB" id="A0A5M3ME54"/>
<protein>
    <submittedName>
        <fullName evidence="2">Uncharacterized protein</fullName>
    </submittedName>
</protein>
<keyword evidence="3" id="KW-1185">Reference proteome</keyword>
<comment type="caution">
    <text evidence="2">The sequence shown here is derived from an EMBL/GenBank/DDBJ whole genome shotgun (WGS) entry which is preliminary data.</text>
</comment>
<dbReference type="KEGG" id="cput:CONPUDRAFT_76046"/>
<proteinExistence type="predicted"/>
<dbReference type="GeneID" id="19209456"/>
<name>A0A5M3ME54_CONPW</name>
<gene>
    <name evidence="2" type="ORF">CONPUDRAFT_76046</name>
</gene>
<sequence>MPMIWNTHLLQPADHPQHNETHAETGTMTPSTHEAGYAISSDSSDSDDGMPLLESVSELNLYDFPHEADIRIIPIGSMGILRPMENLNTRSTIILWEMNTLMNPAHEKDWFDFAASLLLALHTYIPFNVPRSPLLMTVTFIWSITPQDDRFTDERTPYCVYFHVKSSRYYNVDLHMAALSYALATCYIKGDYALTQTLPSQCIDQIIMTGCESDYTAGVVLAKASFGPIFRATVLSCSGVDRSRSPNYFMLGTHCITTPHAAERPDMGKVQQATEESLAAAEYACTSSIAGNMIRTPRSVLRDRYSTIGNNSTPYQHVDTFPRYNHVINGTILKVTVLKSNHELGDYTLSLSG</sequence>
<accession>A0A5M3ME54</accession>
<reference evidence="3" key="1">
    <citation type="journal article" date="2012" name="Science">
        <title>The Paleozoic origin of enzymatic lignin decomposition reconstructed from 31 fungal genomes.</title>
        <authorList>
            <person name="Floudas D."/>
            <person name="Binder M."/>
            <person name="Riley R."/>
            <person name="Barry K."/>
            <person name="Blanchette R.A."/>
            <person name="Henrissat B."/>
            <person name="Martinez A.T."/>
            <person name="Otillar R."/>
            <person name="Spatafora J.W."/>
            <person name="Yadav J.S."/>
            <person name="Aerts A."/>
            <person name="Benoit I."/>
            <person name="Boyd A."/>
            <person name="Carlson A."/>
            <person name="Copeland A."/>
            <person name="Coutinho P.M."/>
            <person name="de Vries R.P."/>
            <person name="Ferreira P."/>
            <person name="Findley K."/>
            <person name="Foster B."/>
            <person name="Gaskell J."/>
            <person name="Glotzer D."/>
            <person name="Gorecki P."/>
            <person name="Heitman J."/>
            <person name="Hesse C."/>
            <person name="Hori C."/>
            <person name="Igarashi K."/>
            <person name="Jurgens J.A."/>
            <person name="Kallen N."/>
            <person name="Kersten P."/>
            <person name="Kohler A."/>
            <person name="Kuees U."/>
            <person name="Kumar T.K.A."/>
            <person name="Kuo A."/>
            <person name="LaButti K."/>
            <person name="Larrondo L.F."/>
            <person name="Lindquist E."/>
            <person name="Ling A."/>
            <person name="Lombard V."/>
            <person name="Lucas S."/>
            <person name="Lundell T."/>
            <person name="Martin R."/>
            <person name="McLaughlin D.J."/>
            <person name="Morgenstern I."/>
            <person name="Morin E."/>
            <person name="Murat C."/>
            <person name="Nagy L.G."/>
            <person name="Nolan M."/>
            <person name="Ohm R.A."/>
            <person name="Patyshakuliyeva A."/>
            <person name="Rokas A."/>
            <person name="Ruiz-Duenas F.J."/>
            <person name="Sabat G."/>
            <person name="Salamov A."/>
            <person name="Samejima M."/>
            <person name="Schmutz J."/>
            <person name="Slot J.C."/>
            <person name="St John F."/>
            <person name="Stenlid J."/>
            <person name="Sun H."/>
            <person name="Sun S."/>
            <person name="Syed K."/>
            <person name="Tsang A."/>
            <person name="Wiebenga A."/>
            <person name="Young D."/>
            <person name="Pisabarro A."/>
            <person name="Eastwood D.C."/>
            <person name="Martin F."/>
            <person name="Cullen D."/>
            <person name="Grigoriev I.V."/>
            <person name="Hibbett D.S."/>
        </authorList>
    </citation>
    <scope>NUCLEOTIDE SEQUENCE [LARGE SCALE GENOMIC DNA]</scope>
    <source>
        <strain evidence="3">RWD-64-598 SS2</strain>
    </source>
</reference>
<feature type="region of interest" description="Disordered" evidence="1">
    <location>
        <begin position="11"/>
        <end position="50"/>
    </location>
</feature>